<reference evidence="2" key="1">
    <citation type="journal article" date="2011" name="MBio">
        <title>Novel metabolic attributes of the genus Cyanothece, comprising a group of unicellular nitrogen-fixing Cyanobacteria.</title>
        <authorList>
            <person name="Bandyopadhyay A."/>
            <person name="Elvitigala T."/>
            <person name="Welsh E."/>
            <person name="Stockel J."/>
            <person name="Liberton M."/>
            <person name="Min H."/>
            <person name="Sherman L.A."/>
            <person name="Pakrasi H.B."/>
        </authorList>
    </citation>
    <scope>NUCLEOTIDE SEQUENCE [LARGE SCALE GENOMIC DNA]</scope>
    <source>
        <strain evidence="2">PCC 8801</strain>
        <plasmid evidence="2">pP880101</plasmid>
    </source>
</reference>
<keyword evidence="1" id="KW-0614">Plasmid</keyword>
<dbReference type="EMBL" id="CP001288">
    <property type="protein sequence ID" value="ACK68399.1"/>
    <property type="molecule type" value="Genomic_DNA"/>
</dbReference>
<sequence>MNELDVNVVLVRLDKIEEYMVLPNLSCKNKK</sequence>
<dbReference type="HOGENOM" id="CLU_3396101_0_0_3"/>
<organism evidence="1 2">
    <name type="scientific">Rippkaea orientalis (strain PCC 8801 / RF-1)</name>
    <name type="common">Cyanothece sp. (strain PCC 8801)</name>
    <dbReference type="NCBI Taxonomy" id="41431"/>
    <lineage>
        <taxon>Bacteria</taxon>
        <taxon>Bacillati</taxon>
        <taxon>Cyanobacteriota</taxon>
        <taxon>Cyanophyceae</taxon>
        <taxon>Oscillatoriophycideae</taxon>
        <taxon>Chroococcales</taxon>
        <taxon>Aphanothecaceae</taxon>
        <taxon>Rippkaea</taxon>
        <taxon>Rippkaea orientalis</taxon>
    </lineage>
</organism>
<accession>B7K6H7</accession>
<keyword evidence="2" id="KW-1185">Reference proteome</keyword>
<geneLocation type="plasmid" evidence="1 2">
    <name>pP880101</name>
</geneLocation>
<name>B7K6H7_RIPO1</name>
<protein>
    <submittedName>
        <fullName evidence="1">Uncharacterized protein</fullName>
    </submittedName>
</protein>
<proteinExistence type="predicted"/>
<evidence type="ECO:0000313" key="2">
    <source>
        <dbReference type="Proteomes" id="UP000008204"/>
    </source>
</evidence>
<dbReference type="AlphaFoldDB" id="B7K6H7"/>
<evidence type="ECO:0000313" key="1">
    <source>
        <dbReference type="EMBL" id="ACK68399.1"/>
    </source>
</evidence>
<dbReference type="Proteomes" id="UP000008204">
    <property type="component" value="Plasmid pP880101"/>
</dbReference>
<gene>
    <name evidence="1" type="ordered locus">PCC8801_4483</name>
</gene>
<dbReference type="KEGG" id="cyp:PCC8801_4483"/>